<feature type="transmembrane region" description="Helical" evidence="2">
    <location>
        <begin position="77"/>
        <end position="98"/>
    </location>
</feature>
<gene>
    <name evidence="4" type="ORF">C464_13130</name>
</gene>
<sequence length="334" mass="35629">MLTAVFSAVPIVLCGGAAEALFGLPFLSFEQFLRLAVVIGVFDGFADQVFKWRFGPFATIVLLFGLGLGGAELYFDLLGVSPSAVFGGAVALALLVLFTDTSQGSSNGADSPNRQRSAVNRSNDDADADETTVSPNLNRDAEAASDPFTKKIDPTAVRTTAVDIASDHTSGGGTFSYSQAAAIHQYLNENITYVPDPSTKNYVAPPEETLETGAGDCDCQAVLVASMLEAIGATTRLVLCESVSGNRHLLAEVHLASNKGETSGVANSLSGYYNNRGGYNSFYYESDDDNRYWYPADTAIGRYIGDVHQLSDNGYIHGPDADGSWSWHSAEYYD</sequence>
<dbReference type="SUPFAM" id="SSF54001">
    <property type="entry name" value="Cysteine proteinases"/>
    <property type="match status" value="1"/>
</dbReference>
<comment type="caution">
    <text evidence="4">The sequence shown here is derived from an EMBL/GenBank/DDBJ whole genome shotgun (WGS) entry which is preliminary data.</text>
</comment>
<feature type="region of interest" description="Disordered" evidence="1">
    <location>
        <begin position="103"/>
        <end position="150"/>
    </location>
</feature>
<evidence type="ECO:0000259" key="3">
    <source>
        <dbReference type="Pfam" id="PF01841"/>
    </source>
</evidence>
<organism evidence="4 5">
    <name type="scientific">Halorubrum coriense DSM 10284</name>
    <dbReference type="NCBI Taxonomy" id="1227466"/>
    <lineage>
        <taxon>Archaea</taxon>
        <taxon>Methanobacteriati</taxon>
        <taxon>Methanobacteriota</taxon>
        <taxon>Stenosarchaea group</taxon>
        <taxon>Halobacteria</taxon>
        <taxon>Halobacteriales</taxon>
        <taxon>Haloferacaceae</taxon>
        <taxon>Halorubrum</taxon>
    </lineage>
</organism>
<dbReference type="EMBL" id="AOJL01000056">
    <property type="protein sequence ID" value="ELZ44644.1"/>
    <property type="molecule type" value="Genomic_DNA"/>
</dbReference>
<evidence type="ECO:0000256" key="2">
    <source>
        <dbReference type="SAM" id="Phobius"/>
    </source>
</evidence>
<protein>
    <submittedName>
        <fullName evidence="4">Transglutaminase domain-containing protein</fullName>
    </submittedName>
</protein>
<dbReference type="AlphaFoldDB" id="M0EDY4"/>
<keyword evidence="2" id="KW-1133">Transmembrane helix</keyword>
<dbReference type="STRING" id="1227466.C464_13130"/>
<evidence type="ECO:0000256" key="1">
    <source>
        <dbReference type="SAM" id="MobiDB-lite"/>
    </source>
</evidence>
<keyword evidence="5" id="KW-1185">Reference proteome</keyword>
<feature type="transmembrane region" description="Helical" evidence="2">
    <location>
        <begin position="54"/>
        <end position="71"/>
    </location>
</feature>
<dbReference type="Gene3D" id="3.10.620.30">
    <property type="match status" value="1"/>
</dbReference>
<evidence type="ECO:0000313" key="4">
    <source>
        <dbReference type="EMBL" id="ELZ44644.1"/>
    </source>
</evidence>
<feature type="domain" description="Transglutaminase-like" evidence="3">
    <location>
        <begin position="171"/>
        <end position="255"/>
    </location>
</feature>
<feature type="compositionally biased region" description="Polar residues" evidence="1">
    <location>
        <begin position="103"/>
        <end position="121"/>
    </location>
</feature>
<keyword evidence="2" id="KW-0812">Transmembrane</keyword>
<dbReference type="InterPro" id="IPR038765">
    <property type="entry name" value="Papain-like_cys_pep_sf"/>
</dbReference>
<accession>M0EDY4</accession>
<dbReference type="Pfam" id="PF01841">
    <property type="entry name" value="Transglut_core"/>
    <property type="match status" value="1"/>
</dbReference>
<evidence type="ECO:0000313" key="5">
    <source>
        <dbReference type="Proteomes" id="UP000011509"/>
    </source>
</evidence>
<proteinExistence type="predicted"/>
<dbReference type="Proteomes" id="UP000011509">
    <property type="component" value="Unassembled WGS sequence"/>
</dbReference>
<reference evidence="4 5" key="1">
    <citation type="journal article" date="2014" name="PLoS Genet.">
        <title>Phylogenetically driven sequencing of extremely halophilic archaea reveals strategies for static and dynamic osmo-response.</title>
        <authorList>
            <person name="Becker E.A."/>
            <person name="Seitzer P.M."/>
            <person name="Tritt A."/>
            <person name="Larsen D."/>
            <person name="Krusor M."/>
            <person name="Yao A.I."/>
            <person name="Wu D."/>
            <person name="Madern D."/>
            <person name="Eisen J.A."/>
            <person name="Darling A.E."/>
            <person name="Facciotti M.T."/>
        </authorList>
    </citation>
    <scope>NUCLEOTIDE SEQUENCE [LARGE SCALE GENOMIC DNA]</scope>
    <source>
        <strain evidence="4 5">DSM 10284</strain>
    </source>
</reference>
<dbReference type="InterPro" id="IPR002931">
    <property type="entry name" value="Transglutaminase-like"/>
</dbReference>
<keyword evidence="2" id="KW-0472">Membrane</keyword>
<name>M0EDY4_9EURY</name>